<organism evidence="1 2">
    <name type="scientific">Syntrophobotulus glycolicus (strain DSM 8271 / FlGlyR)</name>
    <dbReference type="NCBI Taxonomy" id="645991"/>
    <lineage>
        <taxon>Bacteria</taxon>
        <taxon>Bacillati</taxon>
        <taxon>Bacillota</taxon>
        <taxon>Clostridia</taxon>
        <taxon>Eubacteriales</taxon>
        <taxon>Desulfitobacteriaceae</taxon>
        <taxon>Syntrophobotulus</taxon>
    </lineage>
</organism>
<dbReference type="RefSeq" id="WP_013624719.1">
    <property type="nucleotide sequence ID" value="NC_015172.1"/>
</dbReference>
<dbReference type="Proteomes" id="UP000007488">
    <property type="component" value="Chromosome"/>
</dbReference>
<dbReference type="HOGENOM" id="CLU_080981_1_0_9"/>
<keyword evidence="2" id="KW-1185">Reference proteome</keyword>
<accession>F0SXL6</accession>
<evidence type="ECO:0000313" key="2">
    <source>
        <dbReference type="Proteomes" id="UP000007488"/>
    </source>
</evidence>
<sequence length="191" mass="22955">MNKAILEQFNQYLNKREDDEYLFMKIAFQAAPTLVNIKPSSLIALSNHSRDILNIWEEQKDRICSRLNVYYFELLKSENHISILFYQRNKIVQTLEKTENKDFLKNMGYCIGNLEDILQRLKKRFQEKFPHEIGIFLGYPLEDVKGFIEYQGTSFLLCGYWKVYHNPEQALKVFRKYDLARMRYLLELMTQ</sequence>
<dbReference type="Pfam" id="PF12672">
    <property type="entry name" value="DUF3793"/>
    <property type="match status" value="1"/>
</dbReference>
<reference evidence="2" key="2">
    <citation type="submission" date="2011-02" db="EMBL/GenBank/DDBJ databases">
        <title>The complete genome of Syntrophobotulus glycolicus DSM 8271.</title>
        <authorList>
            <person name="Lucas S."/>
            <person name="Copeland A."/>
            <person name="Lapidus A."/>
            <person name="Bruce D."/>
            <person name="Goodwin L."/>
            <person name="Pitluck S."/>
            <person name="Kyrpides N."/>
            <person name="Mavromatis K."/>
            <person name="Pagani I."/>
            <person name="Ivanova N."/>
            <person name="Mikhailova N."/>
            <person name="Chertkov O."/>
            <person name="Held B."/>
            <person name="Detter J.C."/>
            <person name="Tapia R."/>
            <person name="Han C."/>
            <person name="Land M."/>
            <person name="Hauser L."/>
            <person name="Markowitz V."/>
            <person name="Cheng J.-F."/>
            <person name="Hugenholtz P."/>
            <person name="Woyke T."/>
            <person name="Wu D."/>
            <person name="Spring S."/>
            <person name="Schroeder M."/>
            <person name="Brambilla E."/>
            <person name="Klenk H.-P."/>
            <person name="Eisen J.A."/>
        </authorList>
    </citation>
    <scope>NUCLEOTIDE SEQUENCE [LARGE SCALE GENOMIC DNA]</scope>
    <source>
        <strain evidence="2">DSM 8271 / FlGlyR</strain>
    </source>
</reference>
<dbReference type="AlphaFoldDB" id="F0SXL6"/>
<proteinExistence type="predicted"/>
<dbReference type="eggNOG" id="ENOG5032SGE">
    <property type="taxonomic scope" value="Bacteria"/>
</dbReference>
<protein>
    <recommendedName>
        <fullName evidence="3">DUF3793 family protein</fullName>
    </recommendedName>
</protein>
<dbReference type="STRING" id="645991.Sgly_1549"/>
<dbReference type="InterPro" id="IPR024523">
    <property type="entry name" value="DUF3793"/>
</dbReference>
<reference evidence="1 2" key="1">
    <citation type="journal article" date="2011" name="Stand. Genomic Sci.">
        <title>Complete genome sequence of Syntrophobotulus glycolicus type strain (FlGlyR).</title>
        <authorList>
            <person name="Han C."/>
            <person name="Mwirichia R."/>
            <person name="Chertkov O."/>
            <person name="Held B."/>
            <person name="Lapidus A."/>
            <person name="Nolan M."/>
            <person name="Lucas S."/>
            <person name="Hammon N."/>
            <person name="Deshpande S."/>
            <person name="Cheng J.F."/>
            <person name="Tapia R."/>
            <person name="Goodwin L."/>
            <person name="Pitluck S."/>
            <person name="Huntemann M."/>
            <person name="Liolios K."/>
            <person name="Ivanova N."/>
            <person name="Pagani I."/>
            <person name="Mavromatis K."/>
            <person name="Ovchinikova G."/>
            <person name="Pati A."/>
            <person name="Chen A."/>
            <person name="Palaniappan K."/>
            <person name="Land M."/>
            <person name="Hauser L."/>
            <person name="Brambilla E.M."/>
            <person name="Rohde M."/>
            <person name="Spring S."/>
            <person name="Sikorski J."/>
            <person name="Goker M."/>
            <person name="Woyke T."/>
            <person name="Bristow J."/>
            <person name="Eisen J.A."/>
            <person name="Markowitz V."/>
            <person name="Hugenholtz P."/>
            <person name="Kyrpides N.C."/>
            <person name="Klenk H.P."/>
            <person name="Detter J.C."/>
        </authorList>
    </citation>
    <scope>NUCLEOTIDE SEQUENCE [LARGE SCALE GENOMIC DNA]</scope>
    <source>
        <strain evidence="2">DSM 8271 / FlGlyR</strain>
    </source>
</reference>
<gene>
    <name evidence="1" type="ordered locus">Sgly_1549</name>
</gene>
<evidence type="ECO:0000313" key="1">
    <source>
        <dbReference type="EMBL" id="ADY55849.1"/>
    </source>
</evidence>
<name>F0SXL6_SYNGF</name>
<evidence type="ECO:0008006" key="3">
    <source>
        <dbReference type="Google" id="ProtNLM"/>
    </source>
</evidence>
<dbReference type="KEGG" id="sgy:Sgly_1549"/>
<dbReference type="EMBL" id="CP002547">
    <property type="protein sequence ID" value="ADY55849.1"/>
    <property type="molecule type" value="Genomic_DNA"/>
</dbReference>